<dbReference type="InterPro" id="IPR038488">
    <property type="entry name" value="Integrase_DNA-bd_sf"/>
</dbReference>
<keyword evidence="7" id="KW-1185">Reference proteome</keyword>
<gene>
    <name evidence="6" type="ORF">Msub_12595</name>
</gene>
<dbReference type="GO" id="GO:0015074">
    <property type="term" value="P:DNA integration"/>
    <property type="evidence" value="ECO:0007669"/>
    <property type="project" value="UniProtKB-KW"/>
</dbReference>
<dbReference type="SUPFAM" id="SSF56349">
    <property type="entry name" value="DNA breaking-rejoining enzymes"/>
    <property type="match status" value="1"/>
</dbReference>
<dbReference type="InterPro" id="IPR013762">
    <property type="entry name" value="Integrase-like_cat_sf"/>
</dbReference>
<dbReference type="Proteomes" id="UP000036102">
    <property type="component" value="Unassembled WGS sequence"/>
</dbReference>
<dbReference type="PROSITE" id="PS51898">
    <property type="entry name" value="TYR_RECOMBINASE"/>
    <property type="match status" value="1"/>
</dbReference>
<dbReference type="GO" id="GO:0003677">
    <property type="term" value="F:DNA binding"/>
    <property type="evidence" value="ECO:0007669"/>
    <property type="project" value="UniProtKB-KW"/>
</dbReference>
<evidence type="ECO:0000256" key="2">
    <source>
        <dbReference type="ARBA" id="ARBA00022908"/>
    </source>
</evidence>
<comment type="caution">
    <text evidence="6">The sequence shown here is derived from an EMBL/GenBank/DDBJ whole genome shotgun (WGS) entry which is preliminary data.</text>
</comment>
<keyword evidence="4" id="KW-0233">DNA recombination</keyword>
<dbReference type="InterPro" id="IPR011010">
    <property type="entry name" value="DNA_brk_join_enz"/>
</dbReference>
<dbReference type="CDD" id="cd00801">
    <property type="entry name" value="INT_P4_C"/>
    <property type="match status" value="1"/>
</dbReference>
<proteinExistence type="inferred from homology"/>
<feature type="domain" description="Tyr recombinase" evidence="5">
    <location>
        <begin position="207"/>
        <end position="385"/>
    </location>
</feature>
<dbReference type="STRING" id="1658765.Msub_12595"/>
<evidence type="ECO:0000259" key="5">
    <source>
        <dbReference type="PROSITE" id="PS51898"/>
    </source>
</evidence>
<dbReference type="OrthoDB" id="9795573at2"/>
<dbReference type="InterPro" id="IPR050808">
    <property type="entry name" value="Phage_Integrase"/>
</dbReference>
<dbReference type="Pfam" id="PF13356">
    <property type="entry name" value="Arm-DNA-bind_3"/>
    <property type="match status" value="1"/>
</dbReference>
<evidence type="ECO:0000256" key="1">
    <source>
        <dbReference type="ARBA" id="ARBA00008857"/>
    </source>
</evidence>
<dbReference type="PATRIC" id="fig|1658765.3.peg.2614"/>
<dbReference type="InterPro" id="IPR010998">
    <property type="entry name" value="Integrase_recombinase_N"/>
</dbReference>
<protein>
    <submittedName>
        <fullName evidence="6">Integrase</fullName>
    </submittedName>
</protein>
<evidence type="ECO:0000313" key="7">
    <source>
        <dbReference type="Proteomes" id="UP000036102"/>
    </source>
</evidence>
<dbReference type="PANTHER" id="PTHR30629:SF2">
    <property type="entry name" value="PROPHAGE INTEGRASE INTS-RELATED"/>
    <property type="match status" value="1"/>
</dbReference>
<keyword evidence="3" id="KW-0238">DNA-binding</keyword>
<dbReference type="Gene3D" id="1.10.150.130">
    <property type="match status" value="1"/>
</dbReference>
<sequence length="400" mass="45546">MARQTNKLTANEVKNAKGSGKVRKLADGGGLTLVIKGESKYWWLRYRFAGKEKTLSLGGYPQISLAAARQARDDALVLLRQDIDPSAHKQRESTQRVSDGENTFRTLCEDWYQQKHSVEVTESHAVRNWRRLEIYTFPRLARRPIRSIQPADILQVLDGIVRKGNIETAHRVKTLISLVFRYAVATSRVDSDVTRDLTGYLPTTQVKHQHALVRPGEVAQLLRDIHAYQGHFATSAALKLAPLVFTRPGDTRQMLWEQVDFDKAQWELPTTKNGAPLIVPLSHQAIKILREVEPVTRHRSPYVFPNARDAKRPMSNVAIKAALDRMGYGGKMTAHGFRAMARTLLQEELKFPVHLIEMQLGHRVADMHGRAYNRTEFINDRCEMMQAWADYLELLVSRAP</sequence>
<dbReference type="PANTHER" id="PTHR30629">
    <property type="entry name" value="PROPHAGE INTEGRASE"/>
    <property type="match status" value="1"/>
</dbReference>
<comment type="similarity">
    <text evidence="1">Belongs to the 'phage' integrase family.</text>
</comment>
<dbReference type="GO" id="GO:0006310">
    <property type="term" value="P:DNA recombination"/>
    <property type="evidence" value="ECO:0007669"/>
    <property type="project" value="UniProtKB-KW"/>
</dbReference>
<dbReference type="Pfam" id="PF22022">
    <property type="entry name" value="Phage_int_M"/>
    <property type="match status" value="1"/>
</dbReference>
<dbReference type="RefSeq" id="WP_048496365.1">
    <property type="nucleotide sequence ID" value="NZ_LFBU01000001.1"/>
</dbReference>
<dbReference type="EMBL" id="LFBU01000001">
    <property type="protein sequence ID" value="KMQ76382.1"/>
    <property type="molecule type" value="Genomic_DNA"/>
</dbReference>
<keyword evidence="2" id="KW-0229">DNA integration</keyword>
<evidence type="ECO:0000313" key="6">
    <source>
        <dbReference type="EMBL" id="KMQ76382.1"/>
    </source>
</evidence>
<organism evidence="6 7">
    <name type="scientific">Marinobacter subterrani</name>
    <dbReference type="NCBI Taxonomy" id="1658765"/>
    <lineage>
        <taxon>Bacteria</taxon>
        <taxon>Pseudomonadati</taxon>
        <taxon>Pseudomonadota</taxon>
        <taxon>Gammaproteobacteria</taxon>
        <taxon>Pseudomonadales</taxon>
        <taxon>Marinobacteraceae</taxon>
        <taxon>Marinobacter</taxon>
    </lineage>
</organism>
<name>A0A0J7JE21_9GAMM</name>
<dbReference type="Pfam" id="PF00589">
    <property type="entry name" value="Phage_integrase"/>
    <property type="match status" value="1"/>
</dbReference>
<reference evidence="6 7" key="1">
    <citation type="submission" date="2015-06" db="EMBL/GenBank/DDBJ databases">
        <title>Marinobacter subterrani, a genetically tractable neutrophilic iron-oxidizing strain isolated from the Soudan Iron Mine.</title>
        <authorList>
            <person name="Bonis B.M."/>
            <person name="Gralnick J.A."/>
        </authorList>
    </citation>
    <scope>NUCLEOTIDE SEQUENCE [LARGE SCALE GENOMIC DNA]</scope>
    <source>
        <strain evidence="6 7">JG233</strain>
    </source>
</reference>
<dbReference type="Gene3D" id="1.10.443.10">
    <property type="entry name" value="Intergrase catalytic core"/>
    <property type="match status" value="1"/>
</dbReference>
<dbReference type="Gene3D" id="3.30.160.390">
    <property type="entry name" value="Integrase, DNA-binding domain"/>
    <property type="match status" value="1"/>
</dbReference>
<dbReference type="InterPro" id="IPR025166">
    <property type="entry name" value="Integrase_DNA_bind_dom"/>
</dbReference>
<dbReference type="InterPro" id="IPR053876">
    <property type="entry name" value="Phage_int_M"/>
</dbReference>
<accession>A0A0J7JE21</accession>
<evidence type="ECO:0000256" key="4">
    <source>
        <dbReference type="ARBA" id="ARBA00023172"/>
    </source>
</evidence>
<dbReference type="AlphaFoldDB" id="A0A0J7JE21"/>
<evidence type="ECO:0000256" key="3">
    <source>
        <dbReference type="ARBA" id="ARBA00023125"/>
    </source>
</evidence>
<dbReference type="InterPro" id="IPR002104">
    <property type="entry name" value="Integrase_catalytic"/>
</dbReference>